<feature type="compositionally biased region" description="Basic and acidic residues" evidence="1">
    <location>
        <begin position="12"/>
        <end position="24"/>
    </location>
</feature>
<protein>
    <recommendedName>
        <fullName evidence="4">Clathrin light chain</fullName>
    </recommendedName>
</protein>
<feature type="region of interest" description="Disordered" evidence="1">
    <location>
        <begin position="1"/>
        <end position="26"/>
    </location>
</feature>
<keyword evidence="3" id="KW-1185">Reference proteome</keyword>
<accession>A0AAU9PLD3</accession>
<dbReference type="AlphaFoldDB" id="A0AAU9PLD3"/>
<dbReference type="Proteomes" id="UP001157418">
    <property type="component" value="Unassembled WGS sequence"/>
</dbReference>
<feature type="compositionally biased region" description="Pro residues" evidence="1">
    <location>
        <begin position="263"/>
        <end position="285"/>
    </location>
</feature>
<gene>
    <name evidence="2" type="ORF">LVIROSA_LOCUS36390</name>
</gene>
<evidence type="ECO:0008006" key="4">
    <source>
        <dbReference type="Google" id="ProtNLM"/>
    </source>
</evidence>
<name>A0AAU9PLD3_9ASTR</name>
<organism evidence="2 3">
    <name type="scientific">Lactuca virosa</name>
    <dbReference type="NCBI Taxonomy" id="75947"/>
    <lineage>
        <taxon>Eukaryota</taxon>
        <taxon>Viridiplantae</taxon>
        <taxon>Streptophyta</taxon>
        <taxon>Embryophyta</taxon>
        <taxon>Tracheophyta</taxon>
        <taxon>Spermatophyta</taxon>
        <taxon>Magnoliopsida</taxon>
        <taxon>eudicotyledons</taxon>
        <taxon>Gunneridae</taxon>
        <taxon>Pentapetalae</taxon>
        <taxon>asterids</taxon>
        <taxon>campanulids</taxon>
        <taxon>Asterales</taxon>
        <taxon>Asteraceae</taxon>
        <taxon>Cichorioideae</taxon>
        <taxon>Cichorieae</taxon>
        <taxon>Lactucinae</taxon>
        <taxon>Lactuca</taxon>
    </lineage>
</organism>
<feature type="compositionally biased region" description="Acidic residues" evidence="1">
    <location>
        <begin position="1"/>
        <end position="11"/>
    </location>
</feature>
<evidence type="ECO:0000313" key="3">
    <source>
        <dbReference type="Proteomes" id="UP001157418"/>
    </source>
</evidence>
<sequence>MKWEDVEIGEPEDMRNSNEKESHQSKTSLMFISVKTSAKQLQYGDGGSGNNWRSRTNRPARVGVSEILSHLSLSPWKHTLKNRYSLQKKNALGYTIDSTGIYQMVTEQSQSVLEKERKAETELARKAEAGISKEEETRYSSMEMHHQNKIKRYEEREAEIAKWREYYCSEEGMEAEKAKWRKIYYSTLKEKEKEKELPPPTLSPTQPTPPTSPPPLAPPSPPHPPSPTPLEFKNRKDGAVWDIGGSNQLVRKLEAPLIDGYKPPLPPPPPSPSPPPSTLLPPPPLGSKTAARRRF</sequence>
<feature type="compositionally biased region" description="Pro residues" evidence="1">
    <location>
        <begin position="198"/>
        <end position="228"/>
    </location>
</feature>
<dbReference type="EMBL" id="CAKMRJ010005634">
    <property type="protein sequence ID" value="CAH1451004.1"/>
    <property type="molecule type" value="Genomic_DNA"/>
</dbReference>
<feature type="region of interest" description="Disordered" evidence="1">
    <location>
        <begin position="190"/>
        <end position="295"/>
    </location>
</feature>
<evidence type="ECO:0000313" key="2">
    <source>
        <dbReference type="EMBL" id="CAH1451004.1"/>
    </source>
</evidence>
<comment type="caution">
    <text evidence="2">The sequence shown here is derived from an EMBL/GenBank/DDBJ whole genome shotgun (WGS) entry which is preliminary data.</text>
</comment>
<evidence type="ECO:0000256" key="1">
    <source>
        <dbReference type="SAM" id="MobiDB-lite"/>
    </source>
</evidence>
<reference evidence="2 3" key="1">
    <citation type="submission" date="2022-01" db="EMBL/GenBank/DDBJ databases">
        <authorList>
            <person name="Xiong W."/>
            <person name="Schranz E."/>
        </authorList>
    </citation>
    <scope>NUCLEOTIDE SEQUENCE [LARGE SCALE GENOMIC DNA]</scope>
</reference>
<proteinExistence type="predicted"/>
<dbReference type="PRINTS" id="PR01217">
    <property type="entry name" value="PRICHEXTENSN"/>
</dbReference>